<dbReference type="SUPFAM" id="SSF103473">
    <property type="entry name" value="MFS general substrate transporter"/>
    <property type="match status" value="1"/>
</dbReference>
<proteinExistence type="predicted"/>
<dbReference type="Pfam" id="PF07690">
    <property type="entry name" value="MFS_1"/>
    <property type="match status" value="1"/>
</dbReference>
<evidence type="ECO:0000256" key="4">
    <source>
        <dbReference type="ARBA" id="ARBA00023136"/>
    </source>
</evidence>
<feature type="transmembrane region" description="Helical" evidence="6">
    <location>
        <begin position="292"/>
        <end position="310"/>
    </location>
</feature>
<feature type="transmembrane region" description="Helical" evidence="6">
    <location>
        <begin position="316"/>
        <end position="335"/>
    </location>
</feature>
<dbReference type="InterPro" id="IPR036259">
    <property type="entry name" value="MFS_trans_sf"/>
</dbReference>
<feature type="compositionally biased region" description="Basic and acidic residues" evidence="5">
    <location>
        <begin position="18"/>
        <end position="27"/>
    </location>
</feature>
<keyword evidence="4 6" id="KW-0472">Membrane</keyword>
<accession>A0A7C9PF47</accession>
<gene>
    <name evidence="7" type="ORF">G3A44_03495</name>
</gene>
<evidence type="ECO:0000256" key="6">
    <source>
        <dbReference type="SAM" id="Phobius"/>
    </source>
</evidence>
<dbReference type="InterPro" id="IPR011701">
    <property type="entry name" value="MFS"/>
</dbReference>
<feature type="region of interest" description="Disordered" evidence="5">
    <location>
        <begin position="1"/>
        <end position="27"/>
    </location>
</feature>
<keyword evidence="8" id="KW-1185">Reference proteome</keyword>
<evidence type="ECO:0000313" key="8">
    <source>
        <dbReference type="Proteomes" id="UP000484255"/>
    </source>
</evidence>
<dbReference type="PANTHER" id="PTHR23514:SF13">
    <property type="entry name" value="INNER MEMBRANE PROTEIN YBJJ"/>
    <property type="match status" value="1"/>
</dbReference>
<feature type="transmembrane region" description="Helical" evidence="6">
    <location>
        <begin position="119"/>
        <end position="139"/>
    </location>
</feature>
<comment type="subcellular location">
    <subcellularLocation>
        <location evidence="1">Membrane</location>
        <topology evidence="1">Multi-pass membrane protein</topology>
    </subcellularLocation>
</comment>
<dbReference type="EMBL" id="JAAGOH010000003">
    <property type="protein sequence ID" value="NDY90255.1"/>
    <property type="molecule type" value="Genomic_DNA"/>
</dbReference>
<name>A0A7C9PF47_9BURK</name>
<dbReference type="AlphaFoldDB" id="A0A7C9PF47"/>
<feature type="transmembrane region" description="Helical" evidence="6">
    <location>
        <begin position="228"/>
        <end position="251"/>
    </location>
</feature>
<protein>
    <submittedName>
        <fullName evidence="7">MFS transporter</fullName>
    </submittedName>
</protein>
<evidence type="ECO:0000256" key="3">
    <source>
        <dbReference type="ARBA" id="ARBA00022989"/>
    </source>
</evidence>
<feature type="transmembrane region" description="Helical" evidence="6">
    <location>
        <begin position="160"/>
        <end position="179"/>
    </location>
</feature>
<evidence type="ECO:0000256" key="1">
    <source>
        <dbReference type="ARBA" id="ARBA00004141"/>
    </source>
</evidence>
<dbReference type="GO" id="GO:0016020">
    <property type="term" value="C:membrane"/>
    <property type="evidence" value="ECO:0007669"/>
    <property type="project" value="UniProtKB-SubCell"/>
</dbReference>
<dbReference type="Gene3D" id="1.20.1250.20">
    <property type="entry name" value="MFS general substrate transporter like domains"/>
    <property type="match status" value="2"/>
</dbReference>
<evidence type="ECO:0000313" key="7">
    <source>
        <dbReference type="EMBL" id="NDY90255.1"/>
    </source>
</evidence>
<evidence type="ECO:0000256" key="2">
    <source>
        <dbReference type="ARBA" id="ARBA00022692"/>
    </source>
</evidence>
<feature type="transmembrane region" description="Helical" evidence="6">
    <location>
        <begin position="95"/>
        <end position="113"/>
    </location>
</feature>
<dbReference type="InterPro" id="IPR051788">
    <property type="entry name" value="MFS_Transporter"/>
</dbReference>
<dbReference type="Proteomes" id="UP000484255">
    <property type="component" value="Unassembled WGS sequence"/>
</dbReference>
<comment type="caution">
    <text evidence="7">The sequence shown here is derived from an EMBL/GenBank/DDBJ whole genome shotgun (WGS) entry which is preliminary data.</text>
</comment>
<feature type="transmembrane region" description="Helical" evidence="6">
    <location>
        <begin position="62"/>
        <end position="83"/>
    </location>
</feature>
<keyword evidence="3 6" id="KW-1133">Transmembrane helix</keyword>
<feature type="compositionally biased region" description="Low complexity" evidence="5">
    <location>
        <begin position="1"/>
        <end position="15"/>
    </location>
</feature>
<feature type="transmembrane region" description="Helical" evidence="6">
    <location>
        <begin position="347"/>
        <end position="368"/>
    </location>
</feature>
<feature type="transmembrane region" description="Helical" evidence="6">
    <location>
        <begin position="185"/>
        <end position="207"/>
    </location>
</feature>
<feature type="transmembrane region" description="Helical" evidence="6">
    <location>
        <begin position="374"/>
        <end position="394"/>
    </location>
</feature>
<feature type="transmembrane region" description="Helical" evidence="6">
    <location>
        <begin position="263"/>
        <end position="280"/>
    </location>
</feature>
<evidence type="ECO:0000256" key="5">
    <source>
        <dbReference type="SAM" id="MobiDB-lite"/>
    </source>
</evidence>
<feature type="transmembrane region" description="Helical" evidence="6">
    <location>
        <begin position="31"/>
        <end position="50"/>
    </location>
</feature>
<dbReference type="PANTHER" id="PTHR23514">
    <property type="entry name" value="BYPASS OF STOP CODON PROTEIN 6"/>
    <property type="match status" value="1"/>
</dbReference>
<organism evidence="7 8">
    <name type="scientific">Ideonella livida</name>
    <dbReference type="NCBI Taxonomy" id="2707176"/>
    <lineage>
        <taxon>Bacteria</taxon>
        <taxon>Pseudomonadati</taxon>
        <taxon>Pseudomonadota</taxon>
        <taxon>Betaproteobacteria</taxon>
        <taxon>Burkholderiales</taxon>
        <taxon>Sphaerotilaceae</taxon>
        <taxon>Ideonella</taxon>
    </lineage>
</organism>
<dbReference type="CDD" id="cd17393">
    <property type="entry name" value="MFS_MosC_like"/>
    <property type="match status" value="1"/>
</dbReference>
<dbReference type="RefSeq" id="WP_163456120.1">
    <property type="nucleotide sequence ID" value="NZ_JAAGOH010000003.1"/>
</dbReference>
<sequence>MSATAPATRTDAPAPVSGHDDRHDDRPGTRWATRLGFLVAGFGMACWAPLVPVLQQRLGLSAGALGLLMLCMGLGSVASMVAAGWWSARHGPRPVILSSGLSLALCVPLLAAVQQPWQLGLALAAFGASVGALDVAINVHAAAVERAAGRPLMAGFHAQFSLGGFLGAGLMTWFLAVFLPGLGALASALPAAALMALAMLLAWQHLLQTPGTTQPVPLLAWPRGPVRLLAALAGLCFLVEGAVLDWGGLFILQQGLASPAQAGLGYVLFSLAMTAGRLAGDAASTRLGDRRLLQAGGLLAAAGFGLLLLAPWAPLALAGFAAIGLGAANLVPVLFRRTGVQTQMPVPLAIAAVSTTGYAGVLLGPAAVGAVAQFTSLGAAFWGLGLLLLPLVLLGRRVAP</sequence>
<keyword evidence="2 6" id="KW-0812">Transmembrane</keyword>
<reference evidence="7 8" key="1">
    <citation type="submission" date="2020-02" db="EMBL/GenBank/DDBJ databases">
        <title>Ideonella bacterium strain TBM-1.</title>
        <authorList>
            <person name="Chen W.-M."/>
        </authorList>
    </citation>
    <scope>NUCLEOTIDE SEQUENCE [LARGE SCALE GENOMIC DNA]</scope>
    <source>
        <strain evidence="7 8">TBM-1</strain>
    </source>
</reference>
<dbReference type="GO" id="GO:0022857">
    <property type="term" value="F:transmembrane transporter activity"/>
    <property type="evidence" value="ECO:0007669"/>
    <property type="project" value="InterPro"/>
</dbReference>